<organism evidence="6 7">
    <name type="scientific">Kalanchoe fedtschenkoi</name>
    <name type="common">Lavender scallops</name>
    <name type="synonym">South American air plant</name>
    <dbReference type="NCBI Taxonomy" id="63787"/>
    <lineage>
        <taxon>Eukaryota</taxon>
        <taxon>Viridiplantae</taxon>
        <taxon>Streptophyta</taxon>
        <taxon>Embryophyta</taxon>
        <taxon>Tracheophyta</taxon>
        <taxon>Spermatophyta</taxon>
        <taxon>Magnoliopsida</taxon>
        <taxon>eudicotyledons</taxon>
        <taxon>Gunneridae</taxon>
        <taxon>Pentapetalae</taxon>
        <taxon>Saxifragales</taxon>
        <taxon>Crassulaceae</taxon>
        <taxon>Kalanchoe</taxon>
    </lineage>
</organism>
<dbReference type="Gene3D" id="1.10.10.60">
    <property type="entry name" value="Homeodomain-like"/>
    <property type="match status" value="1"/>
</dbReference>
<dbReference type="GO" id="GO:0003700">
    <property type="term" value="F:DNA-binding transcription factor activity"/>
    <property type="evidence" value="ECO:0007669"/>
    <property type="project" value="InterPro"/>
</dbReference>
<dbReference type="InterPro" id="IPR001005">
    <property type="entry name" value="SANT/Myb"/>
</dbReference>
<proteinExistence type="predicted"/>
<keyword evidence="2" id="KW-0805">Transcription regulation</keyword>
<dbReference type="SUPFAM" id="SSF46689">
    <property type="entry name" value="Homeodomain-like"/>
    <property type="match status" value="1"/>
</dbReference>
<protein>
    <recommendedName>
        <fullName evidence="5">Myb-like domain-containing protein</fullName>
    </recommendedName>
</protein>
<sequence length="107" mass="12052">MLKDEAWSWEKNKKFELALLDVNEEVGDRWDKIATMVGGKNAKEVEDHYKALVQDVNLIESGLFDDDDELNELAEPQIIQKSAITPPLGLCFLSVEIDSHQGCDCDS</sequence>
<keyword evidence="4" id="KW-0539">Nucleus</keyword>
<evidence type="ECO:0000259" key="5">
    <source>
        <dbReference type="Pfam" id="PF00249"/>
    </source>
</evidence>
<feature type="domain" description="Myb-like" evidence="5">
    <location>
        <begin position="18"/>
        <end position="50"/>
    </location>
</feature>
<dbReference type="EnsemblPlants" id="Kaladp0085s0090.1.v1.1">
    <property type="protein sequence ID" value="Kaladp0085s0090.1.v1.1.CDS.1"/>
    <property type="gene ID" value="Kaladp0085s0090.v1.1"/>
</dbReference>
<evidence type="ECO:0000256" key="3">
    <source>
        <dbReference type="ARBA" id="ARBA00023163"/>
    </source>
</evidence>
<dbReference type="GO" id="GO:0005634">
    <property type="term" value="C:nucleus"/>
    <property type="evidence" value="ECO:0007669"/>
    <property type="project" value="UniProtKB-SubCell"/>
</dbReference>
<dbReference type="InterPro" id="IPR009057">
    <property type="entry name" value="Homeodomain-like_sf"/>
</dbReference>
<evidence type="ECO:0000313" key="7">
    <source>
        <dbReference type="Proteomes" id="UP000594263"/>
    </source>
</evidence>
<reference evidence="6" key="1">
    <citation type="submission" date="2021-01" db="UniProtKB">
        <authorList>
            <consortium name="EnsemblPlants"/>
        </authorList>
    </citation>
    <scope>IDENTIFICATION</scope>
</reference>
<dbReference type="AlphaFoldDB" id="A0A7N1A2Z5"/>
<evidence type="ECO:0000256" key="2">
    <source>
        <dbReference type="ARBA" id="ARBA00023015"/>
    </source>
</evidence>
<comment type="subcellular location">
    <subcellularLocation>
        <location evidence="1">Nucleus</location>
    </subcellularLocation>
</comment>
<evidence type="ECO:0000313" key="6">
    <source>
        <dbReference type="EnsemblPlants" id="Kaladp0085s0090.1.v1.1.CDS.1"/>
    </source>
</evidence>
<accession>A0A7N1A2Z5</accession>
<keyword evidence="3" id="KW-0804">Transcription</keyword>
<dbReference type="InterPro" id="IPR044636">
    <property type="entry name" value="RADIALIS-like"/>
</dbReference>
<dbReference type="CDD" id="cd00167">
    <property type="entry name" value="SANT"/>
    <property type="match status" value="1"/>
</dbReference>
<evidence type="ECO:0000256" key="4">
    <source>
        <dbReference type="ARBA" id="ARBA00023242"/>
    </source>
</evidence>
<keyword evidence="7" id="KW-1185">Reference proteome</keyword>
<evidence type="ECO:0000256" key="1">
    <source>
        <dbReference type="ARBA" id="ARBA00004123"/>
    </source>
</evidence>
<dbReference type="Pfam" id="PF00249">
    <property type="entry name" value="Myb_DNA-binding"/>
    <property type="match status" value="1"/>
</dbReference>
<dbReference type="PANTHER" id="PTHR43952">
    <property type="entry name" value="MYB FAMILY TRANSCRIPTION FACTOR-RELATED"/>
    <property type="match status" value="1"/>
</dbReference>
<name>A0A7N1A2Z5_KALFE</name>
<dbReference type="FunFam" id="1.10.10.60:FF:000154">
    <property type="entry name" value="Transcription factor SRM1"/>
    <property type="match status" value="1"/>
</dbReference>
<dbReference type="PANTHER" id="PTHR43952:SF45">
    <property type="entry name" value="PROTEIN RADIALIS-LIKE 4"/>
    <property type="match status" value="1"/>
</dbReference>
<dbReference type="Proteomes" id="UP000594263">
    <property type="component" value="Unplaced"/>
</dbReference>
<dbReference type="Gramene" id="Kaladp0085s0090.1.v1.1">
    <property type="protein sequence ID" value="Kaladp0085s0090.1.v1.1.CDS.1"/>
    <property type="gene ID" value="Kaladp0085s0090.v1.1"/>
</dbReference>